<dbReference type="InterPro" id="IPR036291">
    <property type="entry name" value="NAD(P)-bd_dom_sf"/>
</dbReference>
<evidence type="ECO:0000256" key="1">
    <source>
        <dbReference type="SAM" id="Phobius"/>
    </source>
</evidence>
<reference evidence="2" key="1">
    <citation type="submission" date="2020-11" db="EMBL/GenBank/DDBJ databases">
        <authorList>
            <person name="Tran Van P."/>
        </authorList>
    </citation>
    <scope>NUCLEOTIDE SEQUENCE</scope>
</reference>
<feature type="transmembrane region" description="Helical" evidence="1">
    <location>
        <begin position="228"/>
        <end position="249"/>
    </location>
</feature>
<accession>A0A7R8Z5P9</accession>
<gene>
    <name evidence="2" type="ORF">TDIB3V08_LOCUS1313</name>
</gene>
<proteinExistence type="predicted"/>
<dbReference type="PRINTS" id="PR00081">
    <property type="entry name" value="GDHRDH"/>
</dbReference>
<keyword evidence="1" id="KW-0812">Transmembrane</keyword>
<dbReference type="PANTHER" id="PTHR43550:SF3">
    <property type="entry name" value="3-KETODIHYDROSPHINGOSINE REDUCTASE"/>
    <property type="match status" value="1"/>
</dbReference>
<dbReference type="PANTHER" id="PTHR43550">
    <property type="entry name" value="3-KETODIHYDROSPHINGOSINE REDUCTASE"/>
    <property type="match status" value="1"/>
</dbReference>
<feature type="transmembrane region" description="Helical" evidence="1">
    <location>
        <begin position="255"/>
        <end position="275"/>
    </location>
</feature>
<protein>
    <recommendedName>
        <fullName evidence="3">3-ketodihydrosphingosine reductase</fullName>
    </recommendedName>
</protein>
<evidence type="ECO:0000313" key="2">
    <source>
        <dbReference type="EMBL" id="CAD7194901.1"/>
    </source>
</evidence>
<dbReference type="GO" id="GO:0030148">
    <property type="term" value="P:sphingolipid biosynthetic process"/>
    <property type="evidence" value="ECO:0007669"/>
    <property type="project" value="TreeGrafter"/>
</dbReference>
<dbReference type="GO" id="GO:0006666">
    <property type="term" value="P:3-keto-sphinganine metabolic process"/>
    <property type="evidence" value="ECO:0007669"/>
    <property type="project" value="TreeGrafter"/>
</dbReference>
<dbReference type="EMBL" id="OA564600">
    <property type="protein sequence ID" value="CAD7194901.1"/>
    <property type="molecule type" value="Genomic_DNA"/>
</dbReference>
<keyword evidence="1" id="KW-1133">Transmembrane helix</keyword>
<organism evidence="2">
    <name type="scientific">Timema douglasi</name>
    <name type="common">Walking stick</name>
    <dbReference type="NCBI Taxonomy" id="61478"/>
    <lineage>
        <taxon>Eukaryota</taxon>
        <taxon>Metazoa</taxon>
        <taxon>Ecdysozoa</taxon>
        <taxon>Arthropoda</taxon>
        <taxon>Hexapoda</taxon>
        <taxon>Insecta</taxon>
        <taxon>Pterygota</taxon>
        <taxon>Neoptera</taxon>
        <taxon>Polyneoptera</taxon>
        <taxon>Phasmatodea</taxon>
        <taxon>Timematodea</taxon>
        <taxon>Timematoidea</taxon>
        <taxon>Timematidae</taxon>
        <taxon>Timema</taxon>
    </lineage>
</organism>
<dbReference type="Gene3D" id="3.40.50.720">
    <property type="entry name" value="NAD(P)-binding Rossmann-like Domain"/>
    <property type="match status" value="1"/>
</dbReference>
<dbReference type="AlphaFoldDB" id="A0A7R8Z5P9"/>
<dbReference type="GO" id="GO:0005789">
    <property type="term" value="C:endoplasmic reticulum membrane"/>
    <property type="evidence" value="ECO:0007669"/>
    <property type="project" value="TreeGrafter"/>
</dbReference>
<dbReference type="SUPFAM" id="SSF51735">
    <property type="entry name" value="NAD(P)-binding Rossmann-fold domains"/>
    <property type="match status" value="1"/>
</dbReference>
<dbReference type="InterPro" id="IPR002347">
    <property type="entry name" value="SDR_fam"/>
</dbReference>
<sequence length="294" mass="32361">MRKVRVLEEYPKWYGGRVGYHLGKTTLASSDRNHKLDLPISDNPVQHQNYLFDFVATNTGLDILVTGGSSGIGKCVAIEVAKRGAHVTLIARDVDKLEEAKSEVIKNCLHPDQQQIQCISLDISNNYEVVERTLHSSEEDIGPIYMLVNCAGSAICGRLEDTSVEDVQAKPYNVSVTLALPPDTDTPCFANEEKSKPLETKLISQEAGLVSPEEVASKLVKDALDGKFYSTVGFESALLAVVCSGMTPVSSLGEFLLQVLLMGPLRVVSVFYLLSFHRIIRNCMKTRDKNKKSE</sequence>
<name>A0A7R8Z5P9_TIMDO</name>
<dbReference type="Pfam" id="PF00106">
    <property type="entry name" value="adh_short"/>
    <property type="match status" value="1"/>
</dbReference>
<evidence type="ECO:0008006" key="3">
    <source>
        <dbReference type="Google" id="ProtNLM"/>
    </source>
</evidence>
<dbReference type="GO" id="GO:0047560">
    <property type="term" value="F:3-dehydrosphinganine reductase activity"/>
    <property type="evidence" value="ECO:0007669"/>
    <property type="project" value="TreeGrafter"/>
</dbReference>
<keyword evidence="1" id="KW-0472">Membrane</keyword>